<evidence type="ECO:0000256" key="7">
    <source>
        <dbReference type="PROSITE-ProRule" id="PRU10055"/>
    </source>
</evidence>
<dbReference type="InterPro" id="IPR033132">
    <property type="entry name" value="GH_1_N_CS"/>
</dbReference>
<feature type="non-terminal residue" evidence="11">
    <location>
        <position position="609"/>
    </location>
</feature>
<dbReference type="PANTHER" id="PTHR10353">
    <property type="entry name" value="GLYCOSYL HYDROLASE"/>
    <property type="match status" value="1"/>
</dbReference>
<evidence type="ECO:0000313" key="11">
    <source>
        <dbReference type="EMBL" id="KAJ9579870.1"/>
    </source>
</evidence>
<dbReference type="Pfam" id="PF00232">
    <property type="entry name" value="Glyco_hydro_1"/>
    <property type="match status" value="2"/>
</dbReference>
<evidence type="ECO:0000313" key="12">
    <source>
        <dbReference type="Proteomes" id="UP001233999"/>
    </source>
</evidence>
<evidence type="ECO:0000256" key="8">
    <source>
        <dbReference type="RuleBase" id="RU003690"/>
    </source>
</evidence>
<evidence type="ECO:0000256" key="3">
    <source>
        <dbReference type="ARBA" id="ARBA00012744"/>
    </source>
</evidence>
<dbReference type="InterPro" id="IPR017853">
    <property type="entry name" value="GH"/>
</dbReference>
<dbReference type="Gene3D" id="3.20.20.80">
    <property type="entry name" value="Glycosidases"/>
    <property type="match status" value="2"/>
</dbReference>
<dbReference type="InterPro" id="IPR001360">
    <property type="entry name" value="Glyco_hydro_1"/>
</dbReference>
<sequence>MSTIFLLLITFTTIDRIKCQTFPPEFMFGVATASYQVEGAWNYDGKGVNIWDTLTHNHPEYIKDGSNGDVAANSYFKYEEDVQLMKQLGVNFYRFSISWARILPNGHINQPVVTMFHWDLPQTLQDIGGLANIYMADIFVDYARLLLEQFGDRVKWWITFNEPAIYATGYTKAKGFAPTINSPGVGDYLVVHTIILAHAKTYHMYKENFGNSQQGKFGISFNCDWYEPKTNSTEDIETHERAMQFYVVSLSRNVCKEGDYPELVKEIIASKSLAQGFLKSRLPKFSALEVEYIKGTFDFFGLNHYTTLLVYPGQMKNQVPSLEHDHWVSTTMDPNWPGTAGETRRVVPWGIRKVLNWIKNEYGNPPLIITENGVADEGEHNDTKRIYYYTHYIDEVLRSVVEDNCNVIGYTAWSFLDNFEWTSGYTQKFGLYHKSFGIQSQSCSTHSSITSKFKNDFKFGVATAAYQVEGAWNEDGKGPNIWDTLTHNHPNYIEDRSNGDDAAKSYYKYKEDVQLIKQLGVDFYRFSISWARILPKGHINEVNQLGIDYYDKFINELLNNGIQPVVTIFHWDLPQALQDLGGLASKFFVDIFVDYARLLFAKYGDRAKN</sequence>
<evidence type="ECO:0000256" key="5">
    <source>
        <dbReference type="ARBA" id="ARBA00023180"/>
    </source>
</evidence>
<gene>
    <name evidence="11" type="ORF">L9F63_004472</name>
</gene>
<keyword evidence="6 9" id="KW-0326">Glycosidase</keyword>
<comment type="subunit">
    <text evidence="2">Homodimer.</text>
</comment>
<dbReference type="PANTHER" id="PTHR10353:SF36">
    <property type="entry name" value="LP05116P"/>
    <property type="match status" value="1"/>
</dbReference>
<keyword evidence="12" id="KW-1185">Reference proteome</keyword>
<feature type="chain" id="PRO_5041959914" description="beta-glucosidase" evidence="10">
    <location>
        <begin position="20"/>
        <end position="609"/>
    </location>
</feature>
<dbReference type="FunFam" id="3.20.20.80:FF:000013">
    <property type="entry name" value="lactase-phlorizin hydrolase"/>
    <property type="match status" value="1"/>
</dbReference>
<feature type="active site" description="Nucleophile" evidence="7">
    <location>
        <position position="371"/>
    </location>
</feature>
<feature type="signal peptide" evidence="10">
    <location>
        <begin position="1"/>
        <end position="19"/>
    </location>
</feature>
<dbReference type="PROSITE" id="PS00653">
    <property type="entry name" value="GLYCOSYL_HYDROL_F1_2"/>
    <property type="match status" value="2"/>
</dbReference>
<dbReference type="Proteomes" id="UP001233999">
    <property type="component" value="Unassembled WGS sequence"/>
</dbReference>
<evidence type="ECO:0000256" key="9">
    <source>
        <dbReference type="RuleBase" id="RU004468"/>
    </source>
</evidence>
<comment type="caution">
    <text evidence="11">The sequence shown here is derived from an EMBL/GenBank/DDBJ whole genome shotgun (WGS) entry which is preliminary data.</text>
</comment>
<evidence type="ECO:0000256" key="1">
    <source>
        <dbReference type="ARBA" id="ARBA00010838"/>
    </source>
</evidence>
<evidence type="ECO:0000256" key="2">
    <source>
        <dbReference type="ARBA" id="ARBA00011738"/>
    </source>
</evidence>
<evidence type="ECO:0000256" key="6">
    <source>
        <dbReference type="ARBA" id="ARBA00023295"/>
    </source>
</evidence>
<dbReference type="GO" id="GO:0008422">
    <property type="term" value="F:beta-glucosidase activity"/>
    <property type="evidence" value="ECO:0007669"/>
    <property type="project" value="TreeGrafter"/>
</dbReference>
<proteinExistence type="inferred from homology"/>
<dbReference type="GO" id="GO:0005975">
    <property type="term" value="P:carbohydrate metabolic process"/>
    <property type="evidence" value="ECO:0007669"/>
    <property type="project" value="InterPro"/>
</dbReference>
<dbReference type="PRINTS" id="PR00131">
    <property type="entry name" value="GLHYDRLASE1"/>
</dbReference>
<dbReference type="AlphaFoldDB" id="A0AAD7ZGE8"/>
<dbReference type="EC" id="3.2.1.21" evidence="3"/>
<dbReference type="InterPro" id="IPR018120">
    <property type="entry name" value="Glyco_hydro_1_AS"/>
</dbReference>
<protein>
    <recommendedName>
        <fullName evidence="3">beta-glucosidase</fullName>
        <ecNumber evidence="3">3.2.1.21</ecNumber>
    </recommendedName>
</protein>
<name>A0AAD7ZGE8_DIPPU</name>
<comment type="similarity">
    <text evidence="1 8">Belongs to the glycosyl hydrolase 1 family.</text>
</comment>
<accession>A0AAD7ZGE8</accession>
<keyword evidence="10" id="KW-0732">Signal</keyword>
<evidence type="ECO:0000256" key="4">
    <source>
        <dbReference type="ARBA" id="ARBA00022801"/>
    </source>
</evidence>
<dbReference type="SUPFAM" id="SSF51445">
    <property type="entry name" value="(Trans)glycosidases"/>
    <property type="match status" value="2"/>
</dbReference>
<evidence type="ECO:0000256" key="10">
    <source>
        <dbReference type="SAM" id="SignalP"/>
    </source>
</evidence>
<dbReference type="PROSITE" id="PS00572">
    <property type="entry name" value="GLYCOSYL_HYDROL_F1_1"/>
    <property type="match status" value="1"/>
</dbReference>
<reference evidence="11" key="2">
    <citation type="submission" date="2023-05" db="EMBL/GenBank/DDBJ databases">
        <authorList>
            <person name="Fouks B."/>
        </authorList>
    </citation>
    <scope>NUCLEOTIDE SEQUENCE</scope>
    <source>
        <strain evidence="11">Stay&amp;Tobe</strain>
        <tissue evidence="11">Testes</tissue>
    </source>
</reference>
<dbReference type="EMBL" id="JASPKZ010008371">
    <property type="protein sequence ID" value="KAJ9579870.1"/>
    <property type="molecule type" value="Genomic_DNA"/>
</dbReference>
<keyword evidence="5" id="KW-0325">Glycoprotein</keyword>
<organism evidence="11 12">
    <name type="scientific">Diploptera punctata</name>
    <name type="common">Pacific beetle cockroach</name>
    <dbReference type="NCBI Taxonomy" id="6984"/>
    <lineage>
        <taxon>Eukaryota</taxon>
        <taxon>Metazoa</taxon>
        <taxon>Ecdysozoa</taxon>
        <taxon>Arthropoda</taxon>
        <taxon>Hexapoda</taxon>
        <taxon>Insecta</taxon>
        <taxon>Pterygota</taxon>
        <taxon>Neoptera</taxon>
        <taxon>Polyneoptera</taxon>
        <taxon>Dictyoptera</taxon>
        <taxon>Blattodea</taxon>
        <taxon>Blaberoidea</taxon>
        <taxon>Blaberidae</taxon>
        <taxon>Diplopterinae</taxon>
        <taxon>Diploptera</taxon>
    </lineage>
</organism>
<keyword evidence="4 9" id="KW-0378">Hydrolase</keyword>
<reference evidence="11" key="1">
    <citation type="journal article" date="2023" name="IScience">
        <title>Live-bearing cockroach genome reveals convergent evolutionary mechanisms linked to viviparity in insects and beyond.</title>
        <authorList>
            <person name="Fouks B."/>
            <person name="Harrison M.C."/>
            <person name="Mikhailova A.A."/>
            <person name="Marchal E."/>
            <person name="English S."/>
            <person name="Carruthers M."/>
            <person name="Jennings E.C."/>
            <person name="Chiamaka E.L."/>
            <person name="Frigard R.A."/>
            <person name="Pippel M."/>
            <person name="Attardo G.M."/>
            <person name="Benoit J.B."/>
            <person name="Bornberg-Bauer E."/>
            <person name="Tobe S.S."/>
        </authorList>
    </citation>
    <scope>NUCLEOTIDE SEQUENCE</scope>
    <source>
        <strain evidence="11">Stay&amp;Tobe</strain>
    </source>
</reference>